<gene>
    <name evidence="1" type="ORF">CLUMA_CG014593</name>
</gene>
<dbReference type="EMBL" id="CVRI01000055">
    <property type="protein sequence ID" value="CRL01281.1"/>
    <property type="molecule type" value="Genomic_DNA"/>
</dbReference>
<evidence type="ECO:0000313" key="2">
    <source>
        <dbReference type="Proteomes" id="UP000183832"/>
    </source>
</evidence>
<protein>
    <submittedName>
        <fullName evidence="1">CLUMA_CG014593, isoform A</fullName>
    </submittedName>
</protein>
<proteinExistence type="predicted"/>
<dbReference type="Proteomes" id="UP000183832">
    <property type="component" value="Unassembled WGS sequence"/>
</dbReference>
<sequence>MSYEKRTFIVIPVAYSTLFAVEANKLSCFTKHGGIMKAEKIISPWNLTTSLQIFELKACDLKLFMDKGDENKFLLRFVIRDVL</sequence>
<accession>A0A1J1IRY4</accession>
<dbReference type="AlphaFoldDB" id="A0A1J1IRY4"/>
<reference evidence="1 2" key="1">
    <citation type="submission" date="2015-04" db="EMBL/GenBank/DDBJ databases">
        <authorList>
            <person name="Syromyatnikov M.Y."/>
            <person name="Popov V.N."/>
        </authorList>
    </citation>
    <scope>NUCLEOTIDE SEQUENCE [LARGE SCALE GENOMIC DNA]</scope>
</reference>
<evidence type="ECO:0000313" key="1">
    <source>
        <dbReference type="EMBL" id="CRL01281.1"/>
    </source>
</evidence>
<organism evidence="1 2">
    <name type="scientific">Clunio marinus</name>
    <dbReference type="NCBI Taxonomy" id="568069"/>
    <lineage>
        <taxon>Eukaryota</taxon>
        <taxon>Metazoa</taxon>
        <taxon>Ecdysozoa</taxon>
        <taxon>Arthropoda</taxon>
        <taxon>Hexapoda</taxon>
        <taxon>Insecta</taxon>
        <taxon>Pterygota</taxon>
        <taxon>Neoptera</taxon>
        <taxon>Endopterygota</taxon>
        <taxon>Diptera</taxon>
        <taxon>Nematocera</taxon>
        <taxon>Chironomoidea</taxon>
        <taxon>Chironomidae</taxon>
        <taxon>Clunio</taxon>
    </lineage>
</organism>
<keyword evidence="2" id="KW-1185">Reference proteome</keyword>
<name>A0A1J1IRY4_9DIPT</name>